<proteinExistence type="predicted"/>
<dbReference type="InterPro" id="IPR047662">
    <property type="entry name" value="SemiSWEET"/>
</dbReference>
<dbReference type="NCBIfam" id="NF037968">
    <property type="entry name" value="SemiSWEET_2"/>
    <property type="match status" value="1"/>
</dbReference>
<organism evidence="6 7">
    <name type="scientific">Hydrotalea sandarakina</name>
    <dbReference type="NCBI Taxonomy" id="1004304"/>
    <lineage>
        <taxon>Bacteria</taxon>
        <taxon>Pseudomonadati</taxon>
        <taxon>Bacteroidota</taxon>
        <taxon>Chitinophagia</taxon>
        <taxon>Chitinophagales</taxon>
        <taxon>Chitinophagaceae</taxon>
        <taxon>Hydrotalea</taxon>
    </lineage>
</organism>
<dbReference type="AlphaFoldDB" id="A0A2W7S1A7"/>
<gene>
    <name evidence="6" type="ORF">LX80_02426</name>
</gene>
<sequence>MNYITIIGLIAAFGTTASFIPQAIKTIQTKNTSGISLGMYALFTFGTLCWLIYGILSHSLPVTIANAITLLFSSIILIYKIRYK</sequence>
<reference evidence="6 7" key="1">
    <citation type="submission" date="2018-06" db="EMBL/GenBank/DDBJ databases">
        <title>Genomic Encyclopedia of Archaeal and Bacterial Type Strains, Phase II (KMG-II): from individual species to whole genera.</title>
        <authorList>
            <person name="Goeker M."/>
        </authorList>
    </citation>
    <scope>NUCLEOTIDE SEQUENCE [LARGE SCALE GENOMIC DNA]</scope>
    <source>
        <strain evidence="6 7">DSM 23241</strain>
    </source>
</reference>
<keyword evidence="4 5" id="KW-0472">Membrane</keyword>
<dbReference type="GO" id="GO:0016020">
    <property type="term" value="C:membrane"/>
    <property type="evidence" value="ECO:0007669"/>
    <property type="project" value="UniProtKB-SubCell"/>
</dbReference>
<evidence type="ECO:0000256" key="5">
    <source>
        <dbReference type="SAM" id="Phobius"/>
    </source>
</evidence>
<comment type="caution">
    <text evidence="6">The sequence shown here is derived from an EMBL/GenBank/DDBJ whole genome shotgun (WGS) entry which is preliminary data.</text>
</comment>
<dbReference type="Gene3D" id="1.20.1280.290">
    <property type="match status" value="1"/>
</dbReference>
<evidence type="ECO:0000256" key="1">
    <source>
        <dbReference type="ARBA" id="ARBA00004141"/>
    </source>
</evidence>
<evidence type="ECO:0000256" key="2">
    <source>
        <dbReference type="ARBA" id="ARBA00022692"/>
    </source>
</evidence>
<dbReference type="RefSeq" id="WP_111296832.1">
    <property type="nucleotide sequence ID" value="NZ_QKZV01000009.1"/>
</dbReference>
<dbReference type="Pfam" id="PF04193">
    <property type="entry name" value="PQ-loop"/>
    <property type="match status" value="1"/>
</dbReference>
<dbReference type="Proteomes" id="UP000249720">
    <property type="component" value="Unassembled WGS sequence"/>
</dbReference>
<keyword evidence="7" id="KW-1185">Reference proteome</keyword>
<dbReference type="OrthoDB" id="122062at2"/>
<feature type="transmembrane region" description="Helical" evidence="5">
    <location>
        <begin position="36"/>
        <end position="56"/>
    </location>
</feature>
<evidence type="ECO:0000313" key="7">
    <source>
        <dbReference type="Proteomes" id="UP000249720"/>
    </source>
</evidence>
<comment type="subcellular location">
    <subcellularLocation>
        <location evidence="1">Membrane</location>
        <topology evidence="1">Multi-pass membrane protein</topology>
    </subcellularLocation>
</comment>
<dbReference type="InterPro" id="IPR006603">
    <property type="entry name" value="PQ-loop_rpt"/>
</dbReference>
<dbReference type="GO" id="GO:0051119">
    <property type="term" value="F:sugar transmembrane transporter activity"/>
    <property type="evidence" value="ECO:0007669"/>
    <property type="project" value="InterPro"/>
</dbReference>
<evidence type="ECO:0000313" key="6">
    <source>
        <dbReference type="EMBL" id="PZX60649.1"/>
    </source>
</evidence>
<feature type="transmembrane region" description="Helical" evidence="5">
    <location>
        <begin position="62"/>
        <end position="79"/>
    </location>
</feature>
<accession>A0A2W7S1A7</accession>
<evidence type="ECO:0000256" key="3">
    <source>
        <dbReference type="ARBA" id="ARBA00022989"/>
    </source>
</evidence>
<evidence type="ECO:0000256" key="4">
    <source>
        <dbReference type="ARBA" id="ARBA00023136"/>
    </source>
</evidence>
<name>A0A2W7S1A7_9BACT</name>
<feature type="transmembrane region" description="Helical" evidence="5">
    <location>
        <begin position="6"/>
        <end position="24"/>
    </location>
</feature>
<protein>
    <submittedName>
        <fullName evidence="6">MtN3 and saliva related transmembrane protein</fullName>
    </submittedName>
</protein>
<keyword evidence="2 5" id="KW-0812">Transmembrane</keyword>
<keyword evidence="3 5" id="KW-1133">Transmembrane helix</keyword>
<dbReference type="EMBL" id="QKZV01000009">
    <property type="protein sequence ID" value="PZX60649.1"/>
    <property type="molecule type" value="Genomic_DNA"/>
</dbReference>